<gene>
    <name evidence="6" type="ORF">ETX26_02285</name>
</gene>
<dbReference type="PANTHER" id="PTHR47506">
    <property type="entry name" value="TRANSCRIPTIONAL REGULATORY PROTEIN"/>
    <property type="match status" value="1"/>
</dbReference>
<dbReference type="Pfam" id="PF17932">
    <property type="entry name" value="TetR_C_24"/>
    <property type="match status" value="1"/>
</dbReference>
<evidence type="ECO:0000256" key="1">
    <source>
        <dbReference type="ARBA" id="ARBA00023015"/>
    </source>
</evidence>
<dbReference type="SUPFAM" id="SSF48498">
    <property type="entry name" value="Tetracyclin repressor-like, C-terminal domain"/>
    <property type="match status" value="1"/>
</dbReference>
<comment type="caution">
    <text evidence="6">The sequence shown here is derived from an EMBL/GenBank/DDBJ whole genome shotgun (WGS) entry which is preliminary data.</text>
</comment>
<evidence type="ECO:0000313" key="6">
    <source>
        <dbReference type="EMBL" id="RXZ65591.1"/>
    </source>
</evidence>
<dbReference type="InterPro" id="IPR009057">
    <property type="entry name" value="Homeodomain-like_sf"/>
</dbReference>
<feature type="DNA-binding region" description="H-T-H motif" evidence="4">
    <location>
        <begin position="248"/>
        <end position="267"/>
    </location>
</feature>
<dbReference type="SUPFAM" id="SSF46689">
    <property type="entry name" value="Homeodomain-like"/>
    <property type="match status" value="2"/>
</dbReference>
<evidence type="ECO:0000313" key="7">
    <source>
        <dbReference type="Proteomes" id="UP000293623"/>
    </source>
</evidence>
<name>A0A4Q2KQM9_9SPHN</name>
<dbReference type="OrthoDB" id="9811084at2"/>
<evidence type="ECO:0000256" key="3">
    <source>
        <dbReference type="ARBA" id="ARBA00023163"/>
    </source>
</evidence>
<feature type="domain" description="HTH tetR-type" evidence="5">
    <location>
        <begin position="225"/>
        <end position="285"/>
    </location>
</feature>
<dbReference type="InterPro" id="IPR001647">
    <property type="entry name" value="HTH_TetR"/>
</dbReference>
<dbReference type="PROSITE" id="PS50977">
    <property type="entry name" value="HTH_TETR_2"/>
    <property type="match status" value="2"/>
</dbReference>
<feature type="DNA-binding region" description="H-T-H motif" evidence="4">
    <location>
        <begin position="39"/>
        <end position="58"/>
    </location>
</feature>
<organism evidence="6 7">
    <name type="scientific">Pelagerythrobacter rhizovicinus</name>
    <dbReference type="NCBI Taxonomy" id="2268576"/>
    <lineage>
        <taxon>Bacteria</taxon>
        <taxon>Pseudomonadati</taxon>
        <taxon>Pseudomonadota</taxon>
        <taxon>Alphaproteobacteria</taxon>
        <taxon>Sphingomonadales</taxon>
        <taxon>Erythrobacteraceae</taxon>
        <taxon>Pelagerythrobacter</taxon>
    </lineage>
</organism>
<reference evidence="6 7" key="1">
    <citation type="submission" date="2019-01" db="EMBL/GenBank/DDBJ databases">
        <title>Altererythrobacter rhizovicinus sp. nov., isolated from the rhizosphere soil of Haloxylon ammodendron.</title>
        <authorList>
            <person name="Li H.-P."/>
            <person name="Gou J.-Y."/>
            <person name="Yao D."/>
            <person name="Han Q.-Q."/>
            <person name="Shao K.-Z."/>
            <person name="Zhao Q."/>
            <person name="Zhang J.-L."/>
        </authorList>
    </citation>
    <scope>NUCLEOTIDE SEQUENCE [LARGE SCALE GENOMIC DNA]</scope>
    <source>
        <strain evidence="6 7">AY-3R</strain>
    </source>
</reference>
<dbReference type="PRINTS" id="PR00455">
    <property type="entry name" value="HTHTETR"/>
</dbReference>
<evidence type="ECO:0000256" key="2">
    <source>
        <dbReference type="ARBA" id="ARBA00023125"/>
    </source>
</evidence>
<keyword evidence="3" id="KW-0804">Transcription</keyword>
<keyword evidence="1" id="KW-0805">Transcription regulation</keyword>
<sequence length="416" mass="46455">MGDAMASKSAETRRFGEKRQAIIHAASVLINEVGVKATTLSDVASAIGLNATSITYYFSRKEQLVVAVYEATLDLMEEMARDALAAPDPASRMRRYIAEHVALRRRIRGGEKGLVTALSEIRTLDADAQAPLLARYRTVVKLVRGFFGEARSDREHALFSARAHILLEAMMWWPVWSLRYSSLDFPRVQERMFDILAHGIPAEPDRWCPRSLPDGGWRTPEAAKPSQNDEFLRAATVMINQRGYRGASVNRIAKSLNVTKGSFYHHHDAKDDLVLACFQRSYDRLSAVQMSGQTMEADHWTRLSSVLRELLDVQFFDAMPLLRTTALQSLDSDQRVDVVTRSNRLARRFAGMLIDGIADGSVRPIDPLVASQIIMSTLNSAYEARNWAERFGDPELAIRTYVSALSSGLLAPPAVD</sequence>
<dbReference type="Gene3D" id="1.10.357.10">
    <property type="entry name" value="Tetracycline Repressor, domain 2"/>
    <property type="match status" value="2"/>
</dbReference>
<accession>A0A4Q2KQM9</accession>
<dbReference type="GO" id="GO:0003677">
    <property type="term" value="F:DNA binding"/>
    <property type="evidence" value="ECO:0007669"/>
    <property type="project" value="UniProtKB-UniRule"/>
</dbReference>
<dbReference type="InterPro" id="IPR036271">
    <property type="entry name" value="Tet_transcr_reg_TetR-rel_C_sf"/>
</dbReference>
<dbReference type="EMBL" id="SDPV01000001">
    <property type="protein sequence ID" value="RXZ65591.1"/>
    <property type="molecule type" value="Genomic_DNA"/>
</dbReference>
<proteinExistence type="predicted"/>
<keyword evidence="7" id="KW-1185">Reference proteome</keyword>
<evidence type="ECO:0000256" key="4">
    <source>
        <dbReference type="PROSITE-ProRule" id="PRU00335"/>
    </source>
</evidence>
<keyword evidence="2 4" id="KW-0238">DNA-binding</keyword>
<dbReference type="AlphaFoldDB" id="A0A4Q2KQM9"/>
<dbReference type="InterPro" id="IPR041490">
    <property type="entry name" value="KstR2_TetR_C"/>
</dbReference>
<dbReference type="Proteomes" id="UP000293623">
    <property type="component" value="Unassembled WGS sequence"/>
</dbReference>
<dbReference type="PANTHER" id="PTHR47506:SF6">
    <property type="entry name" value="HTH-TYPE TRANSCRIPTIONAL REPRESSOR NEMR"/>
    <property type="match status" value="1"/>
</dbReference>
<dbReference type="Pfam" id="PF00440">
    <property type="entry name" value="TetR_N"/>
    <property type="match status" value="2"/>
</dbReference>
<feature type="domain" description="HTH tetR-type" evidence="5">
    <location>
        <begin position="16"/>
        <end position="76"/>
    </location>
</feature>
<dbReference type="Gene3D" id="1.10.10.60">
    <property type="entry name" value="Homeodomain-like"/>
    <property type="match status" value="2"/>
</dbReference>
<protein>
    <submittedName>
        <fullName evidence="6">TetR/AcrR family transcriptional regulator</fullName>
    </submittedName>
</protein>
<evidence type="ECO:0000259" key="5">
    <source>
        <dbReference type="PROSITE" id="PS50977"/>
    </source>
</evidence>